<feature type="chain" id="PRO_5013095965" description="Hydrophobin" evidence="2">
    <location>
        <begin position="20"/>
        <end position="370"/>
    </location>
</feature>
<evidence type="ECO:0000256" key="1">
    <source>
        <dbReference type="SAM" id="MobiDB-lite"/>
    </source>
</evidence>
<dbReference type="AlphaFoldDB" id="A0A1Y1XZ73"/>
<feature type="compositionally biased region" description="Basic and acidic residues" evidence="1">
    <location>
        <begin position="137"/>
        <end position="168"/>
    </location>
</feature>
<protein>
    <recommendedName>
        <fullName evidence="5">Hydrophobin</fullName>
    </recommendedName>
</protein>
<feature type="compositionally biased region" description="Basic and acidic residues" evidence="1">
    <location>
        <begin position="40"/>
        <end position="74"/>
    </location>
</feature>
<feature type="compositionally biased region" description="Basic and acidic residues" evidence="1">
    <location>
        <begin position="216"/>
        <end position="225"/>
    </location>
</feature>
<dbReference type="Proteomes" id="UP000193498">
    <property type="component" value="Unassembled WGS sequence"/>
</dbReference>
<evidence type="ECO:0000256" key="2">
    <source>
        <dbReference type="SAM" id="SignalP"/>
    </source>
</evidence>
<feature type="signal peptide" evidence="2">
    <location>
        <begin position="1"/>
        <end position="19"/>
    </location>
</feature>
<proteinExistence type="predicted"/>
<accession>A0A1Y1XZ73</accession>
<feature type="compositionally biased region" description="Basic and acidic residues" evidence="1">
    <location>
        <begin position="232"/>
        <end position="275"/>
    </location>
</feature>
<feature type="compositionally biased region" description="Polar residues" evidence="1">
    <location>
        <begin position="95"/>
        <end position="104"/>
    </location>
</feature>
<dbReference type="InParanoid" id="A0A1Y1XZ73"/>
<name>A0A1Y1XZ73_9FUNG</name>
<gene>
    <name evidence="3" type="ORF">K493DRAFT_356112</name>
</gene>
<sequence length="370" mass="40601">MKLSAVALLCALSMVDVIGMTIPNTLESNQVAAVSRFQKRYNDRWNGPDDLRPNRKPSPKDDREKEEDRKKDIESTVLNSDKNDSKTRNPGPDTQPLNHESSPNAKPMDAPKDDSNQVTGNRKDDASPKTVSVQPKSDIDSKNDGDAKPVPKDAKNDPLHVEDPKNISKTDAPGTHDLSKDATNNTKQSEHSTPEDSSKKDDSGNASIPKQGTPMEEVKSPKDSAKQGADQAGKDKDDRTPDNRTGNDHQSKGIDQGIEKAREVSQDRSQDHDSSKNSNPAAPKDSRFPQRPATDFPPKISSIRNDHITRSQCQDIKVHARALGIDVDAVVCIGGLVKVFVDVDIDGVLNPQWKKREACRDIDVHTLVAH</sequence>
<evidence type="ECO:0000313" key="4">
    <source>
        <dbReference type="Proteomes" id="UP000193498"/>
    </source>
</evidence>
<feature type="compositionally biased region" description="Basic and acidic residues" evidence="1">
    <location>
        <begin position="188"/>
        <end position="203"/>
    </location>
</feature>
<feature type="region of interest" description="Disordered" evidence="1">
    <location>
        <begin position="40"/>
        <end position="306"/>
    </location>
</feature>
<comment type="caution">
    <text evidence="3">The sequence shown here is derived from an EMBL/GenBank/DDBJ whole genome shotgun (WGS) entry which is preliminary data.</text>
</comment>
<keyword evidence="4" id="KW-1185">Reference proteome</keyword>
<evidence type="ECO:0008006" key="5">
    <source>
        <dbReference type="Google" id="ProtNLM"/>
    </source>
</evidence>
<evidence type="ECO:0000313" key="3">
    <source>
        <dbReference type="EMBL" id="ORX91050.1"/>
    </source>
</evidence>
<feature type="compositionally biased region" description="Basic and acidic residues" evidence="1">
    <location>
        <begin position="109"/>
        <end position="127"/>
    </location>
</feature>
<reference evidence="3 4" key="1">
    <citation type="submission" date="2016-07" db="EMBL/GenBank/DDBJ databases">
        <title>Pervasive Adenine N6-methylation of Active Genes in Fungi.</title>
        <authorList>
            <consortium name="DOE Joint Genome Institute"/>
            <person name="Mondo S.J."/>
            <person name="Dannebaum R.O."/>
            <person name="Kuo R.C."/>
            <person name="Labutti K."/>
            <person name="Haridas S."/>
            <person name="Kuo A."/>
            <person name="Salamov A."/>
            <person name="Ahrendt S.R."/>
            <person name="Lipzen A."/>
            <person name="Sullivan W."/>
            <person name="Andreopoulos W.B."/>
            <person name="Clum A."/>
            <person name="Lindquist E."/>
            <person name="Daum C."/>
            <person name="Ramamoorthy G.K."/>
            <person name="Gryganskyi A."/>
            <person name="Culley D."/>
            <person name="Magnuson J.K."/>
            <person name="James T.Y."/>
            <person name="O'Malley M.A."/>
            <person name="Stajich J.E."/>
            <person name="Spatafora J.W."/>
            <person name="Visel A."/>
            <person name="Grigoriev I.V."/>
        </authorList>
    </citation>
    <scope>NUCLEOTIDE SEQUENCE [LARGE SCALE GENOMIC DNA]</scope>
    <source>
        <strain evidence="3 4">CBS 931.73</strain>
    </source>
</reference>
<dbReference type="EMBL" id="MCFE01000346">
    <property type="protein sequence ID" value="ORX91050.1"/>
    <property type="molecule type" value="Genomic_DNA"/>
</dbReference>
<keyword evidence="2" id="KW-0732">Signal</keyword>
<organism evidence="3 4">
    <name type="scientific">Basidiobolus meristosporus CBS 931.73</name>
    <dbReference type="NCBI Taxonomy" id="1314790"/>
    <lineage>
        <taxon>Eukaryota</taxon>
        <taxon>Fungi</taxon>
        <taxon>Fungi incertae sedis</taxon>
        <taxon>Zoopagomycota</taxon>
        <taxon>Entomophthoromycotina</taxon>
        <taxon>Basidiobolomycetes</taxon>
        <taxon>Basidiobolales</taxon>
        <taxon>Basidiobolaceae</taxon>
        <taxon>Basidiobolus</taxon>
    </lineage>
</organism>